<dbReference type="SUPFAM" id="SSF55874">
    <property type="entry name" value="ATPase domain of HSP90 chaperone/DNA topoisomerase II/histidine kinase"/>
    <property type="match status" value="1"/>
</dbReference>
<keyword evidence="4" id="KW-1185">Reference proteome</keyword>
<gene>
    <name evidence="3" type="ORF">QE417_000680</name>
</gene>
<protein>
    <submittedName>
        <fullName evidence="3">Two-component system LytT family sensor kinase</fullName>
        <ecNumber evidence="3">2.7.13.3</ecNumber>
    </submittedName>
</protein>
<accession>A0ABU3GPA3</accession>
<dbReference type="InterPro" id="IPR010559">
    <property type="entry name" value="Sig_transdc_His_kin_internal"/>
</dbReference>
<evidence type="ECO:0000313" key="3">
    <source>
        <dbReference type="EMBL" id="MDT3401608.1"/>
    </source>
</evidence>
<dbReference type="InterPro" id="IPR036890">
    <property type="entry name" value="HATPase_C_sf"/>
</dbReference>
<keyword evidence="3" id="KW-0808">Transferase</keyword>
<dbReference type="PANTHER" id="PTHR34220:SF7">
    <property type="entry name" value="SENSOR HISTIDINE KINASE YPDA"/>
    <property type="match status" value="1"/>
</dbReference>
<feature type="domain" description="Signal transduction histidine kinase internal region" evidence="2">
    <location>
        <begin position="168"/>
        <end position="245"/>
    </location>
</feature>
<keyword evidence="1" id="KW-1133">Transmembrane helix</keyword>
<dbReference type="PANTHER" id="PTHR34220">
    <property type="entry name" value="SENSOR HISTIDINE KINASE YPDA"/>
    <property type="match status" value="1"/>
</dbReference>
<name>A0ABU3GPA3_9SPHI</name>
<reference evidence="4" key="1">
    <citation type="submission" date="2023-07" db="EMBL/GenBank/DDBJ databases">
        <title>Functional and genomic diversity of the sorghum phyllosphere microbiome.</title>
        <authorList>
            <person name="Shade A."/>
        </authorList>
    </citation>
    <scope>NUCLEOTIDE SEQUENCE [LARGE SCALE GENOMIC DNA]</scope>
    <source>
        <strain evidence="4">SORGH_AS_0422</strain>
    </source>
</reference>
<comment type="caution">
    <text evidence="3">The sequence shown here is derived from an EMBL/GenBank/DDBJ whole genome shotgun (WGS) entry which is preliminary data.</text>
</comment>
<evidence type="ECO:0000313" key="4">
    <source>
        <dbReference type="Proteomes" id="UP001258315"/>
    </source>
</evidence>
<dbReference type="InterPro" id="IPR050640">
    <property type="entry name" value="Bact_2-comp_sensor_kinase"/>
</dbReference>
<evidence type="ECO:0000259" key="2">
    <source>
        <dbReference type="Pfam" id="PF06580"/>
    </source>
</evidence>
<feature type="transmembrane region" description="Helical" evidence="1">
    <location>
        <begin position="73"/>
        <end position="93"/>
    </location>
</feature>
<keyword evidence="3" id="KW-0418">Kinase</keyword>
<dbReference type="EMBL" id="JAVLVU010000001">
    <property type="protein sequence ID" value="MDT3401608.1"/>
    <property type="molecule type" value="Genomic_DNA"/>
</dbReference>
<feature type="transmembrane region" description="Helical" evidence="1">
    <location>
        <begin position="42"/>
        <end position="61"/>
    </location>
</feature>
<feature type="transmembrane region" description="Helical" evidence="1">
    <location>
        <begin position="128"/>
        <end position="148"/>
    </location>
</feature>
<dbReference type="EC" id="2.7.13.3" evidence="3"/>
<dbReference type="Pfam" id="PF06580">
    <property type="entry name" value="His_kinase"/>
    <property type="match status" value="1"/>
</dbReference>
<feature type="transmembrane region" description="Helical" evidence="1">
    <location>
        <begin position="9"/>
        <end position="30"/>
    </location>
</feature>
<sequence length="357" mass="41309">MKKLIGKPWIYNSIPVLVWFLLLVLPFISGPANLPHNIRQHFIINVVINNFLLLCIFYLHTYFIYPLLKSKSIAAYVISLVILLGLFWLYSYFWGAVQPPHHNEAVTGPGMFKDQHKPPFNRGDRKPYMVIFGPLIALLCSYCYRIILDDAARQQLNKERETIHLKTELNFLRSQISPHFMFNVLNNLVALARKKSDDLEPAIVNLSQIMRYMLYESDDNRVNLSKEIEYVKSYIDLQMLRYGSEVTIKFNVNGDPELFMIEPMLLIPFVENAFKHGTGMIEKPLIIISLNIMEEERLLKFVVLNPVTDAGGSKDDSSGIGLTNVKRRLDILYPHKHKLHIHPQQNSFKTELVLQLA</sequence>
<evidence type="ECO:0000256" key="1">
    <source>
        <dbReference type="SAM" id="Phobius"/>
    </source>
</evidence>
<dbReference type="GO" id="GO:0004673">
    <property type="term" value="F:protein histidine kinase activity"/>
    <property type="evidence" value="ECO:0007669"/>
    <property type="project" value="UniProtKB-EC"/>
</dbReference>
<keyword evidence="1" id="KW-0472">Membrane</keyword>
<organism evidence="3 4">
    <name type="scientific">Mucilaginibacter terrae</name>
    <dbReference type="NCBI Taxonomy" id="1955052"/>
    <lineage>
        <taxon>Bacteria</taxon>
        <taxon>Pseudomonadati</taxon>
        <taxon>Bacteroidota</taxon>
        <taxon>Sphingobacteriia</taxon>
        <taxon>Sphingobacteriales</taxon>
        <taxon>Sphingobacteriaceae</taxon>
        <taxon>Mucilaginibacter</taxon>
    </lineage>
</organism>
<dbReference type="RefSeq" id="WP_311947508.1">
    <property type="nucleotide sequence ID" value="NZ_JAVLVU010000001.1"/>
</dbReference>
<keyword evidence="1" id="KW-0812">Transmembrane</keyword>
<proteinExistence type="predicted"/>
<dbReference type="Proteomes" id="UP001258315">
    <property type="component" value="Unassembled WGS sequence"/>
</dbReference>